<feature type="transmembrane region" description="Helical" evidence="1">
    <location>
        <begin position="45"/>
        <end position="63"/>
    </location>
</feature>
<name>A0ABN6Z4W5_9BACE</name>
<keyword evidence="3" id="KW-1185">Reference proteome</keyword>
<organism evidence="2 3">
    <name type="scientific">Bacteroides sedimenti</name>
    <dbReference type="NCBI Taxonomy" id="2136147"/>
    <lineage>
        <taxon>Bacteria</taxon>
        <taxon>Pseudomonadati</taxon>
        <taxon>Bacteroidota</taxon>
        <taxon>Bacteroidia</taxon>
        <taxon>Bacteroidales</taxon>
        <taxon>Bacteroidaceae</taxon>
        <taxon>Bacteroides</taxon>
    </lineage>
</organism>
<dbReference type="EMBL" id="AP028055">
    <property type="protein sequence ID" value="BEG99600.1"/>
    <property type="molecule type" value="Genomic_DNA"/>
</dbReference>
<reference evidence="2 3" key="1">
    <citation type="submission" date="2023-04" db="EMBL/GenBank/DDBJ databases">
        <title>Draft genome sequence of acteroides sedimenti strain YN3PY1.</title>
        <authorList>
            <person name="Yoshida N."/>
        </authorList>
    </citation>
    <scope>NUCLEOTIDE SEQUENCE [LARGE SCALE GENOMIC DNA]</scope>
    <source>
        <strain evidence="2 3">YN3PY1</strain>
    </source>
</reference>
<dbReference type="Proteomes" id="UP001496674">
    <property type="component" value="Chromosome"/>
</dbReference>
<evidence type="ECO:0000313" key="3">
    <source>
        <dbReference type="Proteomes" id="UP001496674"/>
    </source>
</evidence>
<keyword evidence="1" id="KW-0472">Membrane</keyword>
<gene>
    <name evidence="2" type="ORF">BSYN_18650</name>
</gene>
<protein>
    <submittedName>
        <fullName evidence="2">Uncharacterized protein</fullName>
    </submittedName>
</protein>
<evidence type="ECO:0000313" key="2">
    <source>
        <dbReference type="EMBL" id="BEG99600.1"/>
    </source>
</evidence>
<evidence type="ECO:0000256" key="1">
    <source>
        <dbReference type="SAM" id="Phobius"/>
    </source>
</evidence>
<keyword evidence="1" id="KW-1133">Transmembrane helix</keyword>
<sequence length="95" mass="10875">MYCIKNLNSSFDLMVKIAKLSLCQFCISAFITIKRIKTKATKTNRILIFIFVNLFIQINMIALKKIVIIPPPINSEVGVPIQLDNMIYTNDIKIL</sequence>
<accession>A0ABN6Z4W5</accession>
<proteinExistence type="predicted"/>
<keyword evidence="1" id="KW-0812">Transmembrane</keyword>